<keyword evidence="2" id="KW-1185">Reference proteome</keyword>
<evidence type="ECO:0000313" key="1">
    <source>
        <dbReference type="EMBL" id="BBI30534.1"/>
    </source>
</evidence>
<accession>A0A3T1CXI1</accession>
<protein>
    <submittedName>
        <fullName evidence="1">Uncharacterized protein</fullName>
    </submittedName>
</protein>
<sequence length="338" mass="36827">MQAPIRFVGFGTTMTPHHVALALGANVPGVAVVSLHPKEAESGAEVKAALSPFDGQRVRVVLLGLFWTEHGISAVKSWAAEHEGCTVDDTSCHKDRPTASFAEVLVSFAYETDKRLGVMVAGMVRKHADTIRDADDRINGTRIVATDPFFTGMLFWDADGGRSDYERFVEYFSGTDESFTREAVEAKGRAIAEANRSAMVAHIRDNAIRAILPFKGRMVKCIVFVSTANVRLGHLTADEIFGEDPESLRIFGSKHDITIACTWDLKKATFQCSFSSDMHKSGLAKEIAEYFGGGGNPNSAGVGKRLPDDYKLPAPLDGLIWLIKSLGADWQFPSDVSQ</sequence>
<evidence type="ECO:0000313" key="2">
    <source>
        <dbReference type="Proteomes" id="UP001161669"/>
    </source>
</evidence>
<proteinExistence type="predicted"/>
<dbReference type="Proteomes" id="UP001161669">
    <property type="component" value="Segment"/>
</dbReference>
<name>A0A3T1CXI1_9VIRU</name>
<organism evidence="1 2">
    <name type="scientific">Acanthamoeba castellanii medusavirus J1</name>
    <dbReference type="NCBI Taxonomy" id="3114988"/>
    <lineage>
        <taxon>Viruses</taxon>
        <taxon>Varidnaviria</taxon>
        <taxon>Bamfordvirae</taxon>
        <taxon>Nucleocytoviricota</taxon>
        <taxon>Megaviricetes</taxon>
        <taxon>Mamonoviridae</taxon>
        <taxon>Medusavirus</taxon>
        <taxon>Medusavirus medusae</taxon>
    </lineage>
</organism>
<dbReference type="EMBL" id="AP018495">
    <property type="protein sequence ID" value="BBI30534.1"/>
    <property type="molecule type" value="Genomic_DNA"/>
</dbReference>
<reference evidence="2" key="1">
    <citation type="journal article" date="2019" name="J. Virol.">
        <title>Medusavirus, a novel large DNA virus discovered from hot spring water.</title>
        <authorList>
            <person name="Yoshikawa G."/>
            <person name="Blanc-Mathieu R."/>
            <person name="Song C."/>
            <person name="Kayama Y."/>
            <person name="Mochizuki T."/>
            <person name="Murata K."/>
            <person name="Ogata H."/>
            <person name="Takemura M."/>
        </authorList>
    </citation>
    <scope>NUCLEOTIDE SEQUENCE [LARGE SCALE GENOMIC DNA]</scope>
</reference>
<dbReference type="KEGG" id="vg:80540886"/>